<feature type="region of interest" description="Disordered" evidence="1">
    <location>
        <begin position="67"/>
        <end position="224"/>
    </location>
</feature>
<accession>J0WN19</accession>
<feature type="region of interest" description="Disordered" evidence="1">
    <location>
        <begin position="532"/>
        <end position="564"/>
    </location>
</feature>
<feature type="region of interest" description="Disordered" evidence="1">
    <location>
        <begin position="856"/>
        <end position="875"/>
    </location>
</feature>
<sequence>MSIPGEDSLIGPDVKRRAGHVDFLAMVRSSKRHAVLSSRHSHLSSHVARQPDEVVPTIDRLPVPAVLTDPISHDLPPRDADNPETNSENTLGLSVAASTGDYASTPNTAPNDTQQPQPMGTASENRDLHADPSPVSPENHERKTAEDISDYSGMSIVPTPSTRTTNVLGSPIRTQSTLPSISTLSETGPLGDAGPRGEPTAEQEVSQTYPQPELTPEAHGVTPAYPYTIESQPRESMQLDGEESSGACLECREIVPIVLGAVEGGLPGPGNTFTNDSSRMEVDDEPDYMVATISPAHDIPLRNSGETLVGAEEPLGGRQDCLIGETPEGSEALELSPRLVIEDRVNECTADISTPGKTPGIDWPGPTHHGTLQTEDVDAVMSDTEAQDPASIRYDEPSATEDVDAVMSDTEAQDPASISITPAAPSSSSGKQQDERIPPELSLDPQRTPTAWFGPATQLESHIPSAQNALPGSNSDQLGTLKTFSFGRMRPQRDTAPSLSLPTIRGFSFAGLRKAQDPHAADTAALGMSKSFQSDGRLSTSQVDEDVMEEDWAESGEDNRKDSVLADVGLSEGDESSSEDDDLDVPLADMVTKFASLVDRAEAAVTGKDTDAVSSSTALKRDLRHVKASAKSLLNKLAQQQRAPEATSGVRQEVIRMKMAALEMKNDMRALRQAVTSQHEPKQLSSSAVKDPARAEFLAAIHGHFDEMLPSDDGVLPTARESEIRQFERMAKPTPGYGPTSQPLRVDFTSSGLESSKWNKAVATFFTRSFCAAHSQSSEDKVKSAFFTYLRHLRDVHRVALNGRMDKDEEASRRRRVYRRQETLNKQRLKVLDYYKSKYETLKALVPILKQLGKRGTSPDFSDHENVPRGKLTSDKPYKRQHLPWRSEDLTKLLHDLDAIYKYLRVRNGKRNGGNWPHVREDPDLPSIAEDAPAVESLPENCYDEVWRGSLADLSAFELRARPPVGTFTLPEPLQQIADRYRFVKCRADAPLEAQDGPGRRRAKKRPSGRPGKGVAVQPSPAEPPASGGAPGRTQTAEDRIPVASSSRVQLQPAITFGPWPEEFEHTMSAYQSVLRLINGLPEARSLTLPDAVAQDRNPQFAIAFFQNIEDRDRVFQATQRRTNLDIDAQPESLPAPAVGTFITAHIAKAVRARHPH</sequence>
<proteinExistence type="predicted"/>
<dbReference type="EMBL" id="JH688092">
    <property type="protein sequence ID" value="EJD33760.1"/>
    <property type="molecule type" value="Genomic_DNA"/>
</dbReference>
<feature type="compositionally biased region" description="Acidic residues" evidence="1">
    <location>
        <begin position="543"/>
        <end position="556"/>
    </location>
</feature>
<gene>
    <name evidence="2" type="ORF">AURDEDRAFT_177159</name>
</gene>
<reference evidence="3" key="1">
    <citation type="journal article" date="2012" name="Science">
        <title>The Paleozoic origin of enzymatic lignin decomposition reconstructed from 31 fungal genomes.</title>
        <authorList>
            <person name="Floudas D."/>
            <person name="Binder M."/>
            <person name="Riley R."/>
            <person name="Barry K."/>
            <person name="Blanchette R.A."/>
            <person name="Henrissat B."/>
            <person name="Martinez A.T."/>
            <person name="Otillar R."/>
            <person name="Spatafora J.W."/>
            <person name="Yadav J.S."/>
            <person name="Aerts A."/>
            <person name="Benoit I."/>
            <person name="Boyd A."/>
            <person name="Carlson A."/>
            <person name="Copeland A."/>
            <person name="Coutinho P.M."/>
            <person name="de Vries R.P."/>
            <person name="Ferreira P."/>
            <person name="Findley K."/>
            <person name="Foster B."/>
            <person name="Gaskell J."/>
            <person name="Glotzer D."/>
            <person name="Gorecki P."/>
            <person name="Heitman J."/>
            <person name="Hesse C."/>
            <person name="Hori C."/>
            <person name="Igarashi K."/>
            <person name="Jurgens J.A."/>
            <person name="Kallen N."/>
            <person name="Kersten P."/>
            <person name="Kohler A."/>
            <person name="Kuees U."/>
            <person name="Kumar T.K.A."/>
            <person name="Kuo A."/>
            <person name="LaButti K."/>
            <person name="Larrondo L.F."/>
            <person name="Lindquist E."/>
            <person name="Ling A."/>
            <person name="Lombard V."/>
            <person name="Lucas S."/>
            <person name="Lundell T."/>
            <person name="Martin R."/>
            <person name="McLaughlin D.J."/>
            <person name="Morgenstern I."/>
            <person name="Morin E."/>
            <person name="Murat C."/>
            <person name="Nagy L.G."/>
            <person name="Nolan M."/>
            <person name="Ohm R.A."/>
            <person name="Patyshakuliyeva A."/>
            <person name="Rokas A."/>
            <person name="Ruiz-Duenas F.J."/>
            <person name="Sabat G."/>
            <person name="Salamov A."/>
            <person name="Samejima M."/>
            <person name="Schmutz J."/>
            <person name="Slot J.C."/>
            <person name="St John F."/>
            <person name="Stenlid J."/>
            <person name="Sun H."/>
            <person name="Sun S."/>
            <person name="Syed K."/>
            <person name="Tsang A."/>
            <person name="Wiebenga A."/>
            <person name="Young D."/>
            <person name="Pisabarro A."/>
            <person name="Eastwood D.C."/>
            <person name="Martin F."/>
            <person name="Cullen D."/>
            <person name="Grigoriev I.V."/>
            <person name="Hibbett D.S."/>
        </authorList>
    </citation>
    <scope>NUCLEOTIDE SEQUENCE [LARGE SCALE GENOMIC DNA]</scope>
    <source>
        <strain evidence="3">TFB10046</strain>
    </source>
</reference>
<dbReference type="eggNOG" id="ENOG502SXUM">
    <property type="taxonomic scope" value="Eukaryota"/>
</dbReference>
<name>J0WN19_AURST</name>
<dbReference type="KEGG" id="adl:AURDEDRAFT_177159"/>
<feature type="region of interest" description="Disordered" evidence="1">
    <location>
        <begin position="992"/>
        <end position="1048"/>
    </location>
</feature>
<protein>
    <submittedName>
        <fullName evidence="2">Uncharacterized protein</fullName>
    </submittedName>
</protein>
<dbReference type="AlphaFoldDB" id="J0WN19"/>
<dbReference type="OrthoDB" id="3224221at2759"/>
<dbReference type="InParanoid" id="J0WN19"/>
<organism evidence="2 3">
    <name type="scientific">Auricularia subglabra (strain TFB-10046 / SS5)</name>
    <name type="common">White-rot fungus</name>
    <name type="synonym">Auricularia delicata (strain TFB10046)</name>
    <dbReference type="NCBI Taxonomy" id="717982"/>
    <lineage>
        <taxon>Eukaryota</taxon>
        <taxon>Fungi</taxon>
        <taxon>Dikarya</taxon>
        <taxon>Basidiomycota</taxon>
        <taxon>Agaricomycotina</taxon>
        <taxon>Agaricomycetes</taxon>
        <taxon>Auriculariales</taxon>
        <taxon>Auriculariaceae</taxon>
        <taxon>Auricularia</taxon>
    </lineage>
</organism>
<feature type="region of interest" description="Disordered" evidence="1">
    <location>
        <begin position="350"/>
        <end position="372"/>
    </location>
</feature>
<feature type="compositionally biased region" description="Polar residues" evidence="1">
    <location>
        <begin position="101"/>
        <end position="123"/>
    </location>
</feature>
<evidence type="ECO:0000313" key="3">
    <source>
        <dbReference type="Proteomes" id="UP000006514"/>
    </source>
</evidence>
<keyword evidence="3" id="KW-1185">Reference proteome</keyword>
<evidence type="ECO:0000256" key="1">
    <source>
        <dbReference type="SAM" id="MobiDB-lite"/>
    </source>
</evidence>
<feature type="compositionally biased region" description="Basic and acidic residues" evidence="1">
    <location>
        <begin position="71"/>
        <end position="81"/>
    </location>
</feature>
<feature type="compositionally biased region" description="Low complexity" evidence="1">
    <location>
        <begin position="415"/>
        <end position="429"/>
    </location>
</feature>
<feature type="compositionally biased region" description="Basic and acidic residues" evidence="1">
    <location>
        <begin position="861"/>
        <end position="875"/>
    </location>
</feature>
<feature type="compositionally biased region" description="Polar residues" evidence="1">
    <location>
        <begin position="158"/>
        <end position="186"/>
    </location>
</feature>
<dbReference type="Proteomes" id="UP000006514">
    <property type="component" value="Unassembled WGS sequence"/>
</dbReference>
<evidence type="ECO:0000313" key="2">
    <source>
        <dbReference type="EMBL" id="EJD33760.1"/>
    </source>
</evidence>
<feature type="compositionally biased region" description="Polar residues" evidence="1">
    <location>
        <begin position="83"/>
        <end position="92"/>
    </location>
</feature>
<feature type="region of interest" description="Disordered" evidence="1">
    <location>
        <begin position="409"/>
        <end position="452"/>
    </location>
</feature>
<feature type="compositionally biased region" description="Polar residues" evidence="1">
    <location>
        <begin position="532"/>
        <end position="542"/>
    </location>
</feature>